<evidence type="ECO:0000256" key="3">
    <source>
        <dbReference type="ARBA" id="ARBA00022737"/>
    </source>
</evidence>
<evidence type="ECO:0000256" key="2">
    <source>
        <dbReference type="ARBA" id="ARBA00022597"/>
    </source>
</evidence>
<comment type="caution">
    <text evidence="7">The sequence shown here is derived from an EMBL/GenBank/DDBJ whole genome shotgun (WGS) entry which is preliminary data.</text>
</comment>
<sequence>MTDDAITIAGLTKSFGRNKVLRGIDLVLSAGQVTVLMGANGAGKSTLVKILCGVHPGDDGTVTLDGRAFAPESPAEALRAGVVTVHQNINEGVAPDLDVASNLMLDELASGSGFFLNRRRMRAEARRIAGAVGLDVDMAREVGSLTLADRQLVSIARAMSHRPRLLILDEPTSSLSAAEAERLFALIEQLKTKGVAVLYISHRMSDIRRLADRIVSMRDGQISGLFEGGTGGEALDYAGAVRAMLGHEITEVDIAIPPPGPVVVSARGIVLRDGARPFDLDLHENEVVAVTGLVGAGKSALAEILFGVSVPVAGTLELDGRPYRPRNPTDAVRLGVFQSPKDRRQNAVIPDFDIQRNITLPFLKRHQGPLSIMRRGSERETASRMIDTMGIVCQGAGDAILTLSGGNQQKVVVARWLAEASRLLILDEPFQGVDIQARRDIGRRIRQSADTRATLVLCAEIDEALEIADRIIVLSEHTIAGEHSNQNIDLGLVMAQVTEAAPTTTAATTTGAHS</sequence>
<dbReference type="PROSITE" id="PS00211">
    <property type="entry name" value="ABC_TRANSPORTER_1"/>
    <property type="match status" value="1"/>
</dbReference>
<dbReference type="InterPro" id="IPR050107">
    <property type="entry name" value="ABC_carbohydrate_import_ATPase"/>
</dbReference>
<dbReference type="SUPFAM" id="SSF52540">
    <property type="entry name" value="P-loop containing nucleoside triphosphate hydrolases"/>
    <property type="match status" value="2"/>
</dbReference>
<evidence type="ECO:0000256" key="4">
    <source>
        <dbReference type="ARBA" id="ARBA00022741"/>
    </source>
</evidence>
<keyword evidence="1" id="KW-0813">Transport</keyword>
<dbReference type="SMART" id="SM00382">
    <property type="entry name" value="AAA"/>
    <property type="match status" value="2"/>
</dbReference>
<dbReference type="Pfam" id="PF00005">
    <property type="entry name" value="ABC_tran"/>
    <property type="match status" value="2"/>
</dbReference>
<evidence type="ECO:0000259" key="6">
    <source>
        <dbReference type="PROSITE" id="PS50893"/>
    </source>
</evidence>
<dbReference type="CDD" id="cd03216">
    <property type="entry name" value="ABC_Carb_Monos_I"/>
    <property type="match status" value="1"/>
</dbReference>
<keyword evidence="3" id="KW-0677">Repeat</keyword>
<feature type="domain" description="ABC transporter" evidence="6">
    <location>
        <begin position="249"/>
        <end position="501"/>
    </location>
</feature>
<dbReference type="EMBL" id="VAFL01000018">
    <property type="protein sequence ID" value="TKW64907.1"/>
    <property type="molecule type" value="Genomic_DNA"/>
</dbReference>
<dbReference type="PANTHER" id="PTHR43790">
    <property type="entry name" value="CARBOHYDRATE TRANSPORT ATP-BINDING PROTEIN MG119-RELATED"/>
    <property type="match status" value="1"/>
</dbReference>
<evidence type="ECO:0000256" key="1">
    <source>
        <dbReference type="ARBA" id="ARBA00022448"/>
    </source>
</evidence>
<dbReference type="AlphaFoldDB" id="A0A533I308"/>
<dbReference type="PANTHER" id="PTHR43790:SF9">
    <property type="entry name" value="GALACTOFURANOSE TRANSPORTER ATP-BINDING PROTEIN YTFR"/>
    <property type="match status" value="1"/>
</dbReference>
<evidence type="ECO:0000313" key="7">
    <source>
        <dbReference type="EMBL" id="TKW64907.1"/>
    </source>
</evidence>
<evidence type="ECO:0000256" key="5">
    <source>
        <dbReference type="ARBA" id="ARBA00022840"/>
    </source>
</evidence>
<dbReference type="InterPro" id="IPR003439">
    <property type="entry name" value="ABC_transporter-like_ATP-bd"/>
</dbReference>
<organism evidence="7 8">
    <name type="scientific">Paracoccus denitrificans</name>
    <dbReference type="NCBI Taxonomy" id="266"/>
    <lineage>
        <taxon>Bacteria</taxon>
        <taxon>Pseudomonadati</taxon>
        <taxon>Pseudomonadota</taxon>
        <taxon>Alphaproteobacteria</taxon>
        <taxon>Rhodobacterales</taxon>
        <taxon>Paracoccaceae</taxon>
        <taxon>Paracoccus</taxon>
    </lineage>
</organism>
<dbReference type="CDD" id="cd03215">
    <property type="entry name" value="ABC_Carb_Monos_II"/>
    <property type="match status" value="1"/>
</dbReference>
<accession>A0A533I308</accession>
<proteinExistence type="predicted"/>
<evidence type="ECO:0000313" key="8">
    <source>
        <dbReference type="Proteomes" id="UP000315344"/>
    </source>
</evidence>
<keyword evidence="4" id="KW-0547">Nucleotide-binding</keyword>
<dbReference type="Gene3D" id="3.40.50.300">
    <property type="entry name" value="P-loop containing nucleotide triphosphate hydrolases"/>
    <property type="match status" value="2"/>
</dbReference>
<dbReference type="GO" id="GO:0005524">
    <property type="term" value="F:ATP binding"/>
    <property type="evidence" value="ECO:0007669"/>
    <property type="project" value="UniProtKB-KW"/>
</dbReference>
<dbReference type="InterPro" id="IPR017871">
    <property type="entry name" value="ABC_transporter-like_CS"/>
</dbReference>
<protein>
    <submittedName>
        <fullName evidence="7">Sugar ABC transporter ATP-binding protein</fullName>
    </submittedName>
</protein>
<dbReference type="InterPro" id="IPR003593">
    <property type="entry name" value="AAA+_ATPase"/>
</dbReference>
<dbReference type="GO" id="GO:0016887">
    <property type="term" value="F:ATP hydrolysis activity"/>
    <property type="evidence" value="ECO:0007669"/>
    <property type="project" value="InterPro"/>
</dbReference>
<dbReference type="InterPro" id="IPR027417">
    <property type="entry name" value="P-loop_NTPase"/>
</dbReference>
<dbReference type="PROSITE" id="PS50893">
    <property type="entry name" value="ABC_TRANSPORTER_2"/>
    <property type="match status" value="2"/>
</dbReference>
<name>A0A533I308_PARDE</name>
<keyword evidence="5 7" id="KW-0067">ATP-binding</keyword>
<reference evidence="7 8" key="1">
    <citation type="journal article" date="2017" name="Nat. Commun.">
        <title>In situ click chemistry generation of cyclooxygenase-2 inhibitors.</title>
        <authorList>
            <person name="Bhardwaj A."/>
            <person name="Kaur J."/>
            <person name="Wuest M."/>
            <person name="Wuest F."/>
        </authorList>
    </citation>
    <scope>NUCLEOTIDE SEQUENCE [LARGE SCALE GENOMIC DNA]</scope>
    <source>
        <strain evidence="7">S2_012_000_R3_94</strain>
    </source>
</reference>
<dbReference type="Proteomes" id="UP000315344">
    <property type="component" value="Unassembled WGS sequence"/>
</dbReference>
<feature type="domain" description="ABC transporter" evidence="6">
    <location>
        <begin position="6"/>
        <end position="247"/>
    </location>
</feature>
<keyword evidence="2" id="KW-0762">Sugar transport</keyword>
<gene>
    <name evidence="7" type="ORF">DI616_16880</name>
</gene>